<dbReference type="Gene3D" id="1.10.150.240">
    <property type="entry name" value="Putative phosphatase, domain 2"/>
    <property type="match status" value="1"/>
</dbReference>
<dbReference type="InterPro" id="IPR023214">
    <property type="entry name" value="HAD_sf"/>
</dbReference>
<dbReference type="SUPFAM" id="SSF56784">
    <property type="entry name" value="HAD-like"/>
    <property type="match status" value="1"/>
</dbReference>
<gene>
    <name evidence="1" type="ORF">ABEG17_07375</name>
</gene>
<reference evidence="1" key="1">
    <citation type="submission" date="2024-05" db="EMBL/GenBank/DDBJ databases">
        <authorList>
            <person name="Kim S."/>
            <person name="Heo J."/>
            <person name="Choi H."/>
            <person name="Choi Y."/>
            <person name="Kwon S.-W."/>
            <person name="Kim Y."/>
        </authorList>
    </citation>
    <scope>NUCLEOTIDE SEQUENCE</scope>
    <source>
        <strain evidence="1">KACC 23699</strain>
    </source>
</reference>
<dbReference type="Gene3D" id="3.40.50.1000">
    <property type="entry name" value="HAD superfamily/HAD-like"/>
    <property type="match status" value="1"/>
</dbReference>
<dbReference type="SFLD" id="SFLDS00003">
    <property type="entry name" value="Haloacid_Dehalogenase"/>
    <property type="match status" value="1"/>
</dbReference>
<dbReference type="InterPro" id="IPR051806">
    <property type="entry name" value="HAD-like_SPP"/>
</dbReference>
<keyword evidence="1" id="KW-0378">Hydrolase</keyword>
<accession>A0AAU7JXH9</accession>
<dbReference type="AlphaFoldDB" id="A0AAU7JXH9"/>
<sequence length="236" mass="24021">MPGTVGSLDGLDFAAVLFDMDGTLIDSIPVVIRSWLRWAQEEGVDPARLVGFHGVPARGIAEKLLPPERVDAAVDRIEAIEVADTEGITVLPGTLDALATLTGAGPANPATGVAGDLCAIATSCTLPLADARIAATGLPVPRVVVTASDVRRGKPHPDPFLLAARRLGVDPRECLVVEDAPGGLEAARAAGCATLAVTTTTVPADLIADAVVATLGDVRFSVVGGRVRVTGVDADA</sequence>
<dbReference type="PANTHER" id="PTHR43481:SF4">
    <property type="entry name" value="GLYCEROL-1-PHOSPHATE PHOSPHOHYDROLASE 1-RELATED"/>
    <property type="match status" value="1"/>
</dbReference>
<dbReference type="InterPro" id="IPR006439">
    <property type="entry name" value="HAD-SF_hydro_IA"/>
</dbReference>
<dbReference type="PRINTS" id="PR00413">
    <property type="entry name" value="HADHALOGNASE"/>
</dbReference>
<dbReference type="RefSeq" id="WP_406832636.1">
    <property type="nucleotide sequence ID" value="NZ_CP157483.1"/>
</dbReference>
<name>A0AAU7JXH9_9MICO</name>
<dbReference type="NCBIfam" id="TIGR01509">
    <property type="entry name" value="HAD-SF-IA-v3"/>
    <property type="match status" value="1"/>
</dbReference>
<dbReference type="PANTHER" id="PTHR43481">
    <property type="entry name" value="FRUCTOSE-1-PHOSPHATE PHOSPHATASE"/>
    <property type="match status" value="1"/>
</dbReference>
<organism evidence="1">
    <name type="scientific">Pedococcus sp. KACC 23699</name>
    <dbReference type="NCBI Taxonomy" id="3149228"/>
    <lineage>
        <taxon>Bacteria</taxon>
        <taxon>Bacillati</taxon>
        <taxon>Actinomycetota</taxon>
        <taxon>Actinomycetes</taxon>
        <taxon>Micrococcales</taxon>
        <taxon>Intrasporangiaceae</taxon>
        <taxon>Pedococcus</taxon>
    </lineage>
</organism>
<protein>
    <submittedName>
        <fullName evidence="1">HAD-IA family hydrolase</fullName>
    </submittedName>
</protein>
<dbReference type="EMBL" id="CP157483">
    <property type="protein sequence ID" value="XBO45148.1"/>
    <property type="molecule type" value="Genomic_DNA"/>
</dbReference>
<dbReference type="InterPro" id="IPR023198">
    <property type="entry name" value="PGP-like_dom2"/>
</dbReference>
<dbReference type="GO" id="GO:0050308">
    <property type="term" value="F:sugar-phosphatase activity"/>
    <property type="evidence" value="ECO:0007669"/>
    <property type="project" value="TreeGrafter"/>
</dbReference>
<dbReference type="Pfam" id="PF00702">
    <property type="entry name" value="Hydrolase"/>
    <property type="match status" value="1"/>
</dbReference>
<proteinExistence type="predicted"/>
<dbReference type="InterPro" id="IPR036412">
    <property type="entry name" value="HAD-like_sf"/>
</dbReference>
<dbReference type="SFLD" id="SFLDG01129">
    <property type="entry name" value="C1.5:_HAD__Beta-PGM__Phosphata"/>
    <property type="match status" value="1"/>
</dbReference>
<evidence type="ECO:0000313" key="1">
    <source>
        <dbReference type="EMBL" id="XBO45148.1"/>
    </source>
</evidence>